<reference evidence="3" key="1">
    <citation type="journal article" date="2019" name="Int. J. Syst. Evol. Microbiol.">
        <title>The Global Catalogue of Microorganisms (GCM) 10K type strain sequencing project: providing services to taxonomists for standard genome sequencing and annotation.</title>
        <authorList>
            <consortium name="The Broad Institute Genomics Platform"/>
            <consortium name="The Broad Institute Genome Sequencing Center for Infectious Disease"/>
            <person name="Wu L."/>
            <person name="Ma J."/>
        </authorList>
    </citation>
    <scope>NUCLEOTIDE SEQUENCE [LARGE SCALE GENOMIC DNA]</scope>
    <source>
        <strain evidence="3">SYNS20</strain>
    </source>
</reference>
<keyword evidence="3" id="KW-1185">Reference proteome</keyword>
<evidence type="ECO:0000313" key="3">
    <source>
        <dbReference type="Proteomes" id="UP001596523"/>
    </source>
</evidence>
<dbReference type="Proteomes" id="UP001596523">
    <property type="component" value="Unassembled WGS sequence"/>
</dbReference>
<proteinExistence type="predicted"/>
<evidence type="ECO:0000313" key="2">
    <source>
        <dbReference type="EMBL" id="MFC7307201.1"/>
    </source>
</evidence>
<accession>A0ABW2JP15</accession>
<organism evidence="2 3">
    <name type="scientific">Streptomyces monticola</name>
    <dbReference type="NCBI Taxonomy" id="2666263"/>
    <lineage>
        <taxon>Bacteria</taxon>
        <taxon>Bacillati</taxon>
        <taxon>Actinomycetota</taxon>
        <taxon>Actinomycetes</taxon>
        <taxon>Kitasatosporales</taxon>
        <taxon>Streptomycetaceae</taxon>
        <taxon>Streptomyces</taxon>
    </lineage>
</organism>
<evidence type="ECO:0008006" key="4">
    <source>
        <dbReference type="Google" id="ProtNLM"/>
    </source>
</evidence>
<dbReference type="EMBL" id="JBHTCF010000010">
    <property type="protein sequence ID" value="MFC7307201.1"/>
    <property type="molecule type" value="Genomic_DNA"/>
</dbReference>
<comment type="caution">
    <text evidence="2">The sequence shown here is derived from an EMBL/GenBank/DDBJ whole genome shotgun (WGS) entry which is preliminary data.</text>
</comment>
<gene>
    <name evidence="2" type="ORF">ACFQVC_23605</name>
</gene>
<protein>
    <recommendedName>
        <fullName evidence="4">Lipoprotein</fullName>
    </recommendedName>
</protein>
<sequence>MLRHAKAPLPSNAPPPSFLVVLLCLLVTACGGIDEDRVCTDIGGYSGVSVRWKAAGFADSAQADPDSLVARLCAQGVCESRTLGEDEHTSERHTSVQLDEDIGEVTVPVRFTVTSRDGGERVLFDERTDVTLRKSRPNGEHCPPTLFQGGLTADPKRGLTATGR</sequence>
<feature type="region of interest" description="Disordered" evidence="1">
    <location>
        <begin position="134"/>
        <end position="164"/>
    </location>
</feature>
<dbReference type="RefSeq" id="WP_381833714.1">
    <property type="nucleotide sequence ID" value="NZ_JBHTCF010000010.1"/>
</dbReference>
<evidence type="ECO:0000256" key="1">
    <source>
        <dbReference type="SAM" id="MobiDB-lite"/>
    </source>
</evidence>
<name>A0ABW2JP15_9ACTN</name>
<dbReference type="PROSITE" id="PS51257">
    <property type="entry name" value="PROKAR_LIPOPROTEIN"/>
    <property type="match status" value="1"/>
</dbReference>